<dbReference type="EMBL" id="MHLI01000004">
    <property type="protein sequence ID" value="OGZ06350.1"/>
    <property type="molecule type" value="Genomic_DNA"/>
</dbReference>
<dbReference type="Proteomes" id="UP000177122">
    <property type="component" value="Unassembled WGS sequence"/>
</dbReference>
<reference evidence="1 2" key="1">
    <citation type="journal article" date="2016" name="Nat. Commun.">
        <title>Thousands of microbial genomes shed light on interconnected biogeochemical processes in an aquifer system.</title>
        <authorList>
            <person name="Anantharaman K."/>
            <person name="Brown C.T."/>
            <person name="Hug L.A."/>
            <person name="Sharon I."/>
            <person name="Castelle C.J."/>
            <person name="Probst A.J."/>
            <person name="Thomas B.C."/>
            <person name="Singh A."/>
            <person name="Wilkins M.J."/>
            <person name="Karaoz U."/>
            <person name="Brodie E.L."/>
            <person name="Williams K.H."/>
            <person name="Hubbard S.S."/>
            <person name="Banfield J.F."/>
        </authorList>
    </citation>
    <scope>NUCLEOTIDE SEQUENCE [LARGE SCALE GENOMIC DNA]</scope>
</reference>
<evidence type="ECO:0000313" key="1">
    <source>
        <dbReference type="EMBL" id="OGZ06350.1"/>
    </source>
</evidence>
<sequence length="168" mass="18233">MRNSHRGFIPLVAIILLGLVAVGGGVVATISLKGHERAPASPEQIDSLAPVAARVESSATTTTSTSPAGTKPPVEQIEVVTEKQVVLDTKSKEICDQIASVQIDTSKQSLVEDMRVLCELIDKGRYQEGEELDTATTRLHEKWELWLKVQTAQESAESRAQDIENGTR</sequence>
<comment type="caution">
    <text evidence="1">The sequence shown here is derived from an EMBL/GenBank/DDBJ whole genome shotgun (WGS) entry which is preliminary data.</text>
</comment>
<gene>
    <name evidence="1" type="ORF">A2845_00945</name>
</gene>
<evidence type="ECO:0000313" key="2">
    <source>
        <dbReference type="Proteomes" id="UP000177122"/>
    </source>
</evidence>
<proteinExistence type="predicted"/>
<organism evidence="1 2">
    <name type="scientific">Candidatus Lloydbacteria bacterium RIFCSPHIGHO2_01_FULL_49_22</name>
    <dbReference type="NCBI Taxonomy" id="1798658"/>
    <lineage>
        <taxon>Bacteria</taxon>
        <taxon>Candidatus Lloydiibacteriota</taxon>
    </lineage>
</organism>
<dbReference type="AlphaFoldDB" id="A0A1G2D093"/>
<accession>A0A1G2D093</accession>
<name>A0A1G2D093_9BACT</name>
<protein>
    <submittedName>
        <fullName evidence="1">Uncharacterized protein</fullName>
    </submittedName>
</protein>